<organism evidence="1 2">
    <name type="scientific">Xylaria arbuscula</name>
    <dbReference type="NCBI Taxonomy" id="114810"/>
    <lineage>
        <taxon>Eukaryota</taxon>
        <taxon>Fungi</taxon>
        <taxon>Dikarya</taxon>
        <taxon>Ascomycota</taxon>
        <taxon>Pezizomycotina</taxon>
        <taxon>Sordariomycetes</taxon>
        <taxon>Xylariomycetidae</taxon>
        <taxon>Xylariales</taxon>
        <taxon>Xylariaceae</taxon>
        <taxon>Xylaria</taxon>
    </lineage>
</organism>
<dbReference type="InterPro" id="IPR025213">
    <property type="entry name" value="Sim4_Fta2"/>
</dbReference>
<proteinExistence type="predicted"/>
<sequence length="319" mass="36814">MAWFRPHCEADSVSEIECPVCEDYWLLPRFVPPHSGVSRYTTAKMKDFKTGFRSTSGGIIYHRLNGRRDDPSYRSKGGSGRPDIGSQGFVFQAEIASRQYAIKIFKFHHPASNKFYWETYLGKSYPLKKVLFYTDPFYAECRAYGRIKETRDERKVKANVATRCHGYLFLRTEDMKFLQREAGIDLGTNIIDESLKQALGGNLQARAIVKDLETGNTGVQKHNIEQAWRNVSFLNSVGTYNRDIRADNFMNCRIVDFGSSWTEPHAILDNADMDEAREQRLSDRGQFEEMTELEGIKTSSKIAVYHYNLRPRKKSWKPV</sequence>
<accession>A0A9W8NGA9</accession>
<dbReference type="EMBL" id="JANPWZ010000530">
    <property type="protein sequence ID" value="KAJ3575591.1"/>
    <property type="molecule type" value="Genomic_DNA"/>
</dbReference>
<dbReference type="AlphaFoldDB" id="A0A9W8NGA9"/>
<dbReference type="VEuPathDB" id="FungiDB:F4678DRAFT_470917"/>
<gene>
    <name evidence="1" type="ORF">NPX13_g3978</name>
</gene>
<evidence type="ECO:0008006" key="3">
    <source>
        <dbReference type="Google" id="ProtNLM"/>
    </source>
</evidence>
<dbReference type="Proteomes" id="UP001148614">
    <property type="component" value="Unassembled WGS sequence"/>
</dbReference>
<dbReference type="Pfam" id="PF13095">
    <property type="entry name" value="FTA2"/>
    <property type="match status" value="1"/>
</dbReference>
<reference evidence="1" key="1">
    <citation type="submission" date="2022-07" db="EMBL/GenBank/DDBJ databases">
        <title>Genome Sequence of Xylaria arbuscula.</title>
        <authorList>
            <person name="Buettner E."/>
        </authorList>
    </citation>
    <scope>NUCLEOTIDE SEQUENCE</scope>
    <source>
        <strain evidence="1">VT107</strain>
    </source>
</reference>
<evidence type="ECO:0000313" key="1">
    <source>
        <dbReference type="EMBL" id="KAJ3575591.1"/>
    </source>
</evidence>
<evidence type="ECO:0000313" key="2">
    <source>
        <dbReference type="Proteomes" id="UP001148614"/>
    </source>
</evidence>
<comment type="caution">
    <text evidence="1">The sequence shown here is derived from an EMBL/GenBank/DDBJ whole genome shotgun (WGS) entry which is preliminary data.</text>
</comment>
<name>A0A9W8NGA9_9PEZI</name>
<protein>
    <recommendedName>
        <fullName evidence="3">Protein kinase domain-containing protein</fullName>
    </recommendedName>
</protein>
<keyword evidence="2" id="KW-1185">Reference proteome</keyword>